<dbReference type="AlphaFoldDB" id="X1SSY4"/>
<organism evidence="1">
    <name type="scientific">marine sediment metagenome</name>
    <dbReference type="NCBI Taxonomy" id="412755"/>
    <lineage>
        <taxon>unclassified sequences</taxon>
        <taxon>metagenomes</taxon>
        <taxon>ecological metagenomes</taxon>
    </lineage>
</organism>
<protein>
    <submittedName>
        <fullName evidence="1">Uncharacterized protein</fullName>
    </submittedName>
</protein>
<sequence length="128" mass="14356">MPAVVRLSVQEVDKMIADIEASGGDAEELKKYRAGVADSKWLEKHAKPLGEEEHIADLRSKSHIEHGKNLECVVCHNKVDTLVSGKWKKDEGFDIEKNVQLDIQFRDAADECVGKRVIELLKAYNTKA</sequence>
<gene>
    <name evidence="1" type="ORF">S12H4_27280</name>
</gene>
<dbReference type="EMBL" id="BARW01015558">
    <property type="protein sequence ID" value="GAI96182.1"/>
    <property type="molecule type" value="Genomic_DNA"/>
</dbReference>
<proteinExistence type="predicted"/>
<reference evidence="1" key="1">
    <citation type="journal article" date="2014" name="Front. Microbiol.">
        <title>High frequency of phylogenetically diverse reductive dehalogenase-homologous genes in deep subseafloor sedimentary metagenomes.</title>
        <authorList>
            <person name="Kawai M."/>
            <person name="Futagami T."/>
            <person name="Toyoda A."/>
            <person name="Takaki Y."/>
            <person name="Nishi S."/>
            <person name="Hori S."/>
            <person name="Arai W."/>
            <person name="Tsubouchi T."/>
            <person name="Morono Y."/>
            <person name="Uchiyama I."/>
            <person name="Ito T."/>
            <person name="Fujiyama A."/>
            <person name="Inagaki F."/>
            <person name="Takami H."/>
        </authorList>
    </citation>
    <scope>NUCLEOTIDE SEQUENCE</scope>
    <source>
        <strain evidence="1">Expedition CK06-06</strain>
    </source>
</reference>
<comment type="caution">
    <text evidence="1">The sequence shown here is derived from an EMBL/GenBank/DDBJ whole genome shotgun (WGS) entry which is preliminary data.</text>
</comment>
<feature type="non-terminal residue" evidence="1">
    <location>
        <position position="128"/>
    </location>
</feature>
<name>X1SSY4_9ZZZZ</name>
<evidence type="ECO:0000313" key="1">
    <source>
        <dbReference type="EMBL" id="GAI96182.1"/>
    </source>
</evidence>
<accession>X1SSY4</accession>